<dbReference type="EMBL" id="VLKH01000020">
    <property type="protein sequence ID" value="TWH76382.1"/>
    <property type="molecule type" value="Genomic_DNA"/>
</dbReference>
<comment type="caution">
    <text evidence="1">The sequence shown here is derived from an EMBL/GenBank/DDBJ whole genome shotgun (WGS) entry which is preliminary data.</text>
</comment>
<dbReference type="Proteomes" id="UP000315343">
    <property type="component" value="Unassembled WGS sequence"/>
</dbReference>
<sequence>MGNLTSVTETDGRTTRYTYDGMNRISKMEYPHGWVEDYQYDSVGHLLNVTDTDPSNNDMKQQKHAYTYDDCGNMTYEYMRGNGIGEATVENTYTYDALHRVTSAHENYGNKTRTYQYDSLGNLTYETELGNKSIDYKFNNLNQITKKSEDRWNTQSDFTYDRRGNLIQETYTKNSKISVTGEYTYDETNKMVLGVNELGESSAYLYNSLGALVENTWIIKKNAYGYHDVSALTNMVAGEVVV</sequence>
<evidence type="ECO:0000313" key="2">
    <source>
        <dbReference type="Proteomes" id="UP000315343"/>
    </source>
</evidence>
<protein>
    <submittedName>
        <fullName evidence="1">YD repeat-containing protein</fullName>
    </submittedName>
</protein>
<accession>A0A562IZQ0</accession>
<keyword evidence="2" id="KW-1185">Reference proteome</keyword>
<dbReference type="OrthoDB" id="9765386at2"/>
<reference evidence="1 2" key="1">
    <citation type="submission" date="2019-07" db="EMBL/GenBank/DDBJ databases">
        <title>Genomic Encyclopedia of Type Strains, Phase I: the one thousand microbial genomes (KMG-I) project.</title>
        <authorList>
            <person name="Kyrpides N."/>
        </authorList>
    </citation>
    <scope>NUCLEOTIDE SEQUENCE [LARGE SCALE GENOMIC DNA]</scope>
    <source>
        <strain evidence="1 2">DSM 13558</strain>
    </source>
</reference>
<dbReference type="AlphaFoldDB" id="A0A562IZQ0"/>
<dbReference type="PANTHER" id="PTHR32305:SF15">
    <property type="entry name" value="PROTEIN RHSA-RELATED"/>
    <property type="match status" value="1"/>
</dbReference>
<organism evidence="1 2">
    <name type="scientific">Sedimentibacter saalensis</name>
    <dbReference type="NCBI Taxonomy" id="130788"/>
    <lineage>
        <taxon>Bacteria</taxon>
        <taxon>Bacillati</taxon>
        <taxon>Bacillota</taxon>
        <taxon>Tissierellia</taxon>
        <taxon>Sedimentibacter</taxon>
    </lineage>
</organism>
<dbReference type="NCBIfam" id="TIGR01643">
    <property type="entry name" value="YD_repeat_2x"/>
    <property type="match status" value="2"/>
</dbReference>
<dbReference type="InterPro" id="IPR031325">
    <property type="entry name" value="RHS_repeat"/>
</dbReference>
<gene>
    <name evidence="1" type="ORF">LY60_03661</name>
</gene>
<dbReference type="Gene3D" id="2.180.10.10">
    <property type="entry name" value="RHS repeat-associated core"/>
    <property type="match status" value="1"/>
</dbReference>
<dbReference type="Pfam" id="PF05593">
    <property type="entry name" value="RHS_repeat"/>
    <property type="match status" value="2"/>
</dbReference>
<feature type="non-terminal residue" evidence="1">
    <location>
        <position position="242"/>
    </location>
</feature>
<evidence type="ECO:0000313" key="1">
    <source>
        <dbReference type="EMBL" id="TWH76382.1"/>
    </source>
</evidence>
<name>A0A562IZQ0_9FIRM</name>
<dbReference type="InterPro" id="IPR006530">
    <property type="entry name" value="YD"/>
</dbReference>
<dbReference type="RefSeq" id="WP_145087122.1">
    <property type="nucleotide sequence ID" value="NZ_VLKH01000020.1"/>
</dbReference>
<dbReference type="PANTHER" id="PTHR32305">
    <property type="match status" value="1"/>
</dbReference>
<dbReference type="InterPro" id="IPR050708">
    <property type="entry name" value="T6SS_VgrG/RHS"/>
</dbReference>
<proteinExistence type="predicted"/>